<feature type="domain" description="Xylose isomerase-like TIM barrel" evidence="1">
    <location>
        <begin position="45"/>
        <end position="284"/>
    </location>
</feature>
<dbReference type="AlphaFoldDB" id="A0AAC9TTR7"/>
<dbReference type="RefSeq" id="WP_008729839.1">
    <property type="nucleotide sequence ID" value="NZ_CP019914.1"/>
</dbReference>
<dbReference type="PANTHER" id="PTHR12110">
    <property type="entry name" value="HYDROXYPYRUVATE ISOMERASE"/>
    <property type="match status" value="1"/>
</dbReference>
<dbReference type="PANTHER" id="PTHR12110:SF21">
    <property type="entry name" value="XYLOSE ISOMERASE-LIKE TIM BARREL DOMAIN-CONTAINING PROTEIN"/>
    <property type="match status" value="1"/>
</dbReference>
<accession>A0AAC9TTR7</accession>
<dbReference type="SUPFAM" id="SSF51658">
    <property type="entry name" value="Xylose isomerase-like"/>
    <property type="match status" value="1"/>
</dbReference>
<dbReference type="Pfam" id="PF01261">
    <property type="entry name" value="AP_endonuc_2"/>
    <property type="match status" value="1"/>
</dbReference>
<dbReference type="Gene3D" id="3.20.20.150">
    <property type="entry name" value="Divalent-metal-dependent TIM barrel enzymes"/>
    <property type="match status" value="1"/>
</dbReference>
<dbReference type="InterPro" id="IPR036237">
    <property type="entry name" value="Xyl_isomerase-like_sf"/>
</dbReference>
<dbReference type="Proteomes" id="UP000264880">
    <property type="component" value="Chromosome"/>
</dbReference>
<keyword evidence="3" id="KW-1185">Reference proteome</keyword>
<name>A0AAC9TTR7_9SPIR</name>
<dbReference type="InterPro" id="IPR050312">
    <property type="entry name" value="IolE/XylAMocC-like"/>
</dbReference>
<evidence type="ECO:0000259" key="1">
    <source>
        <dbReference type="Pfam" id="PF01261"/>
    </source>
</evidence>
<protein>
    <recommendedName>
        <fullName evidence="1">Xylose isomerase-like TIM barrel domain-containing protein</fullName>
    </recommendedName>
</protein>
<organism evidence="2 3">
    <name type="scientific">Brachyspira hampsonii</name>
    <dbReference type="NCBI Taxonomy" id="1287055"/>
    <lineage>
        <taxon>Bacteria</taxon>
        <taxon>Pseudomonadati</taxon>
        <taxon>Spirochaetota</taxon>
        <taxon>Spirochaetia</taxon>
        <taxon>Brachyspirales</taxon>
        <taxon>Brachyspiraceae</taxon>
        <taxon>Brachyspira</taxon>
    </lineage>
</organism>
<dbReference type="KEGG" id="bhp:BHAMNSH16_08415"/>
<dbReference type="EMBL" id="CP019914">
    <property type="protein sequence ID" value="ASJ21661.1"/>
    <property type="molecule type" value="Genomic_DNA"/>
</dbReference>
<evidence type="ECO:0000313" key="2">
    <source>
        <dbReference type="EMBL" id="ASJ21661.1"/>
    </source>
</evidence>
<gene>
    <name evidence="2" type="ORF">BHAMNSH16_08415</name>
</gene>
<dbReference type="InterPro" id="IPR013022">
    <property type="entry name" value="Xyl_isomerase-like_TIM-brl"/>
</dbReference>
<sequence>MKKCFDISAHLYFKEYKDENAKNNNSIKDEDQIFSETKISESFDMLRELDINWFNTWTHSNIYTDFSGEKEIVKSIERHLNKYRYIKLSSLHYNGSIFDLDEKINSKNIEQMKNYIELVRNLKPVSIVMHPGVFGEGGFAKNLPNYQKAVEILGSERVKEKVAENIRYFGEFANTYGIKIAVENIFKGRIYSKIDDLIDLVNTVNMENVGFCLDVGHGNYDGINISETIRLMKDKLFELHLSDNLGDRDAHLPIGFGNIDWVSVINTLREIGYKGTATFEFFRWPIEDKKLGLKMAIETWKTFENIAINGYHTLDYI</sequence>
<evidence type="ECO:0000313" key="3">
    <source>
        <dbReference type="Proteomes" id="UP000264880"/>
    </source>
</evidence>
<reference evidence="2 3" key="1">
    <citation type="submission" date="2017-02" db="EMBL/GenBank/DDBJ databases">
        <title>Complete genome sequence of Brachyspira hampsonii genomovar I strain NSH-16 (ATCC BAA-2463).</title>
        <authorList>
            <person name="Mirajkar N.S."/>
            <person name="Gebhart C.J."/>
        </authorList>
    </citation>
    <scope>NUCLEOTIDE SEQUENCE [LARGE SCALE GENOMIC DNA]</scope>
    <source>
        <strain evidence="2 3">NSH-16</strain>
    </source>
</reference>
<proteinExistence type="predicted"/>